<dbReference type="Proteomes" id="UP000217771">
    <property type="component" value="Unassembled WGS sequence"/>
</dbReference>
<dbReference type="SUPFAM" id="SSF53901">
    <property type="entry name" value="Thiolase-like"/>
    <property type="match status" value="2"/>
</dbReference>
<gene>
    <name evidence="6" type="ORF">CK498_05160</name>
</gene>
<accession>A0A2A2F0H5</accession>
<dbReference type="PROSITE" id="PS00606">
    <property type="entry name" value="KS3_1"/>
    <property type="match status" value="1"/>
</dbReference>
<name>A0A2A2F0H5_9GAMM</name>
<dbReference type="UniPathway" id="UPA00094"/>
<keyword evidence="7" id="KW-1185">Reference proteome</keyword>
<dbReference type="AlphaFoldDB" id="A0A2A2F0H5"/>
<dbReference type="GO" id="GO:0004315">
    <property type="term" value="F:3-oxoacyl-[acyl-carrier-protein] synthase activity"/>
    <property type="evidence" value="ECO:0007669"/>
    <property type="project" value="InterPro"/>
</dbReference>
<dbReference type="CDD" id="cd00834">
    <property type="entry name" value="KAS_I_II"/>
    <property type="match status" value="1"/>
</dbReference>
<dbReference type="EMBL" id="NSKB01000002">
    <property type="protein sequence ID" value="PAU78119.1"/>
    <property type="molecule type" value="Genomic_DNA"/>
</dbReference>
<dbReference type="InterPro" id="IPR014031">
    <property type="entry name" value="Ketoacyl_synth_C"/>
</dbReference>
<dbReference type="GO" id="GO:0006633">
    <property type="term" value="P:fatty acid biosynthetic process"/>
    <property type="evidence" value="ECO:0007669"/>
    <property type="project" value="UniProtKB-UniPathway"/>
</dbReference>
<proteinExistence type="inferred from homology"/>
<comment type="similarity">
    <text evidence="2 4">Belongs to the thiolase-like superfamily. Beta-ketoacyl-ACP synthases family.</text>
</comment>
<dbReference type="PANTHER" id="PTHR11712">
    <property type="entry name" value="POLYKETIDE SYNTHASE-RELATED"/>
    <property type="match status" value="1"/>
</dbReference>
<dbReference type="SMART" id="SM00825">
    <property type="entry name" value="PKS_KS"/>
    <property type="match status" value="1"/>
</dbReference>
<evidence type="ECO:0000256" key="3">
    <source>
        <dbReference type="ARBA" id="ARBA00022679"/>
    </source>
</evidence>
<dbReference type="InterPro" id="IPR000794">
    <property type="entry name" value="Beta-ketoacyl_synthase"/>
</dbReference>
<dbReference type="InterPro" id="IPR016039">
    <property type="entry name" value="Thiolase-like"/>
</dbReference>
<dbReference type="Pfam" id="PF00109">
    <property type="entry name" value="ketoacyl-synt"/>
    <property type="match status" value="1"/>
</dbReference>
<dbReference type="InterPro" id="IPR018201">
    <property type="entry name" value="Ketoacyl_synth_AS"/>
</dbReference>
<comment type="pathway">
    <text evidence="1">Lipid metabolism; fatty acid biosynthesis.</text>
</comment>
<protein>
    <submittedName>
        <fullName evidence="6">Beta-ketoacyl-[acyl-carrier-protein] synthase II</fullName>
    </submittedName>
</protein>
<reference evidence="6 7" key="1">
    <citation type="submission" date="2017-08" db="EMBL/GenBank/DDBJ databases">
        <title>Halomonas alkalisoli sp. nov., isolated from saline alkaline soil.</title>
        <authorList>
            <person name="Wang D."/>
            <person name="Zhang G."/>
        </authorList>
    </citation>
    <scope>NUCLEOTIDE SEQUENCE [LARGE SCALE GENOMIC DNA]</scope>
    <source>
        <strain evidence="6 7">WRN001</strain>
    </source>
</reference>
<feature type="domain" description="Ketosynthase family 3 (KS3)" evidence="5">
    <location>
        <begin position="1"/>
        <end position="394"/>
    </location>
</feature>
<dbReference type="RefSeq" id="WP_095619794.1">
    <property type="nucleotide sequence ID" value="NZ_NSKB01000002.1"/>
</dbReference>
<dbReference type="PANTHER" id="PTHR11712:SF320">
    <property type="entry name" value="BETA-KETOACYL SYNTHASE"/>
    <property type="match status" value="1"/>
</dbReference>
<evidence type="ECO:0000259" key="5">
    <source>
        <dbReference type="PROSITE" id="PS52004"/>
    </source>
</evidence>
<keyword evidence="3 4" id="KW-0808">Transferase</keyword>
<dbReference type="NCBIfam" id="NF006618">
    <property type="entry name" value="PRK09185.1"/>
    <property type="match status" value="1"/>
</dbReference>
<evidence type="ECO:0000313" key="7">
    <source>
        <dbReference type="Proteomes" id="UP000217771"/>
    </source>
</evidence>
<evidence type="ECO:0000313" key="6">
    <source>
        <dbReference type="EMBL" id="PAU78119.1"/>
    </source>
</evidence>
<evidence type="ECO:0000256" key="4">
    <source>
        <dbReference type="RuleBase" id="RU003694"/>
    </source>
</evidence>
<dbReference type="Pfam" id="PF02801">
    <property type="entry name" value="Ketoacyl-synt_C"/>
    <property type="match status" value="1"/>
</dbReference>
<sequence length="397" mass="41662">MPSRLSPIQEQPCRLLPPALVCPLGDDLETIANALFSGRRGLVHDDAFTPGRPLPLGRVSCLLPDPSRLTAVHRSRNNQLLAAALERLAPTLEAYRLRCPQARIGVVLGTSTSGIGETEVALAQRQREGAWPADFHYQRHEIGSPACFVAEWLGLDGPAYTLSTACTSSARALASAKRLLASGACDAVIAGGADSLCGLTVNGFASLEALSDAPCQPFSINRDGINLGEAAALFLVTAETGGIQLSGYGETSDAYHISAPRPDGQGAIAAIQTALDMARLPATTIDYLNLHGTATRQNDSMEALAISQLFDDTLPCSSTKALTGHTLGACGALEAAFCWMTLDAGRLPPHVHDGQLDPQLPPLCYASAGKHNACRALSNAFAFGGNNIALLLERCDD</sequence>
<evidence type="ECO:0000256" key="2">
    <source>
        <dbReference type="ARBA" id="ARBA00008467"/>
    </source>
</evidence>
<organism evidence="6 7">
    <name type="scientific">Halomonas salipaludis</name>
    <dbReference type="NCBI Taxonomy" id="2032625"/>
    <lineage>
        <taxon>Bacteria</taxon>
        <taxon>Pseudomonadati</taxon>
        <taxon>Pseudomonadota</taxon>
        <taxon>Gammaproteobacteria</taxon>
        <taxon>Oceanospirillales</taxon>
        <taxon>Halomonadaceae</taxon>
        <taxon>Halomonas</taxon>
    </lineage>
</organism>
<dbReference type="Gene3D" id="3.40.47.10">
    <property type="match status" value="2"/>
</dbReference>
<dbReference type="OrthoDB" id="9808669at2"/>
<evidence type="ECO:0000256" key="1">
    <source>
        <dbReference type="ARBA" id="ARBA00005194"/>
    </source>
</evidence>
<comment type="caution">
    <text evidence="6">The sequence shown here is derived from an EMBL/GenBank/DDBJ whole genome shotgun (WGS) entry which is preliminary data.</text>
</comment>
<dbReference type="InterPro" id="IPR020841">
    <property type="entry name" value="PKS_Beta-ketoAc_synthase_dom"/>
</dbReference>
<dbReference type="InterPro" id="IPR014030">
    <property type="entry name" value="Ketoacyl_synth_N"/>
</dbReference>
<dbReference type="GO" id="GO:0005829">
    <property type="term" value="C:cytosol"/>
    <property type="evidence" value="ECO:0007669"/>
    <property type="project" value="TreeGrafter"/>
</dbReference>
<dbReference type="PROSITE" id="PS52004">
    <property type="entry name" value="KS3_2"/>
    <property type="match status" value="1"/>
</dbReference>